<dbReference type="Proteomes" id="UP001140513">
    <property type="component" value="Unassembled WGS sequence"/>
</dbReference>
<reference evidence="3" key="1">
    <citation type="submission" date="2022-10" db="EMBL/GenBank/DDBJ databases">
        <title>Tapping the CABI collections for fungal endophytes: first genome assemblies for Collariella, Neodidymelliopsis, Ascochyta clinopodiicola, Didymella pomorum, Didymosphaeria variabile, Neocosmospora piperis and Neocucurbitaria cava.</title>
        <authorList>
            <person name="Hill R."/>
        </authorList>
    </citation>
    <scope>NUCLEOTIDE SEQUENCE</scope>
    <source>
        <strain evidence="3">IMI 356815</strain>
    </source>
</reference>
<dbReference type="EMBL" id="JAPEUX010000005">
    <property type="protein sequence ID" value="KAJ4351427.1"/>
    <property type="molecule type" value="Genomic_DNA"/>
</dbReference>
<proteinExistence type="inferred from homology"/>
<evidence type="ECO:0000256" key="1">
    <source>
        <dbReference type="ARBA" id="ARBA00010617"/>
    </source>
</evidence>
<comment type="caution">
    <text evidence="3">The sequence shown here is derived from an EMBL/GenBank/DDBJ whole genome shotgun (WGS) entry which is preliminary data.</text>
</comment>
<dbReference type="InterPro" id="IPR050121">
    <property type="entry name" value="Cytochrome_P450_monoxygenase"/>
</dbReference>
<keyword evidence="4" id="KW-1185">Reference proteome</keyword>
<dbReference type="GeneID" id="80910299"/>
<dbReference type="PANTHER" id="PTHR24305:SF166">
    <property type="entry name" value="CYTOCHROME P450 12A4, MITOCHONDRIAL-RELATED"/>
    <property type="match status" value="1"/>
</dbReference>
<dbReference type="PANTHER" id="PTHR24305">
    <property type="entry name" value="CYTOCHROME P450"/>
    <property type="match status" value="1"/>
</dbReference>
<evidence type="ECO:0000256" key="2">
    <source>
        <dbReference type="PIRSR" id="PIRSR602401-1"/>
    </source>
</evidence>
<keyword evidence="2" id="KW-0349">Heme</keyword>
<dbReference type="Gene3D" id="1.10.630.10">
    <property type="entry name" value="Cytochrome P450"/>
    <property type="match status" value="1"/>
</dbReference>
<dbReference type="GO" id="GO:0020037">
    <property type="term" value="F:heme binding"/>
    <property type="evidence" value="ECO:0007669"/>
    <property type="project" value="InterPro"/>
</dbReference>
<protein>
    <recommendedName>
        <fullName evidence="5">Cytochrome P450</fullName>
    </recommendedName>
</protein>
<dbReference type="GO" id="GO:0016705">
    <property type="term" value="F:oxidoreductase activity, acting on paired donors, with incorporation or reduction of molecular oxygen"/>
    <property type="evidence" value="ECO:0007669"/>
    <property type="project" value="InterPro"/>
</dbReference>
<dbReference type="InterPro" id="IPR036396">
    <property type="entry name" value="Cyt_P450_sf"/>
</dbReference>
<comment type="similarity">
    <text evidence="1">Belongs to the cytochrome P450 family.</text>
</comment>
<evidence type="ECO:0008006" key="5">
    <source>
        <dbReference type="Google" id="ProtNLM"/>
    </source>
</evidence>
<comment type="cofactor">
    <cofactor evidence="2">
        <name>heme</name>
        <dbReference type="ChEBI" id="CHEBI:30413"/>
    </cofactor>
</comment>
<dbReference type="InterPro" id="IPR001128">
    <property type="entry name" value="Cyt_P450"/>
</dbReference>
<dbReference type="InterPro" id="IPR002401">
    <property type="entry name" value="Cyt_P450_E_grp-I"/>
</dbReference>
<name>A0A9W8XI97_9PLEO</name>
<organism evidence="3 4">
    <name type="scientific">Didymosphaeria variabile</name>
    <dbReference type="NCBI Taxonomy" id="1932322"/>
    <lineage>
        <taxon>Eukaryota</taxon>
        <taxon>Fungi</taxon>
        <taxon>Dikarya</taxon>
        <taxon>Ascomycota</taxon>
        <taxon>Pezizomycotina</taxon>
        <taxon>Dothideomycetes</taxon>
        <taxon>Pleosporomycetidae</taxon>
        <taxon>Pleosporales</taxon>
        <taxon>Massarineae</taxon>
        <taxon>Didymosphaeriaceae</taxon>
        <taxon>Didymosphaeria</taxon>
    </lineage>
</organism>
<dbReference type="PRINTS" id="PR00463">
    <property type="entry name" value="EP450I"/>
</dbReference>
<gene>
    <name evidence="3" type="ORF">N0V89_006769</name>
</gene>
<feature type="binding site" description="axial binding residue" evidence="2">
    <location>
        <position position="322"/>
    </location>
    <ligand>
        <name>heme</name>
        <dbReference type="ChEBI" id="CHEBI:30413"/>
    </ligand>
    <ligandPart>
        <name>Fe</name>
        <dbReference type="ChEBI" id="CHEBI:18248"/>
    </ligandPart>
</feature>
<dbReference type="Pfam" id="PF00067">
    <property type="entry name" value="p450"/>
    <property type="match status" value="1"/>
</dbReference>
<dbReference type="AlphaFoldDB" id="A0A9W8XI97"/>
<accession>A0A9W8XI97</accession>
<sequence length="393" mass="43993">MKFVWQETLRQTCAMISYWCDQSAAGIPNVQRDARTVTMNVLASTVFRETYDFVGSANLKVSNLSTAESFRDALLLVHHYIIHLMVIPYRYLLGPWVPGKLSKIGFAAFNLEQIMTKVVAEEKAAIEDGKPGSGGLITSLVRTIDHISKRGALTLKEMLGNIFLINFAGLDTTANVLAFMIIRIAGEPDIQDWLYEEITTLTEGRPVQDWEYELFPKFKRCYAVFLETLRLYAPVTGLPKMTGRGMQAIQIGEQLVTIPPGTDVFPMLLGVQTDPQHWDDPFVWKPKRWIVCAEGSAEVDSEALLVPRKGTFFPWAEGPQGCVGKKVSQVESVAVLAALLATNRMHIKNKPGETEDGIRKRVEYCCDDNNSNVLLQMNNPTQIELECVETSKD</sequence>
<dbReference type="SUPFAM" id="SSF48264">
    <property type="entry name" value="Cytochrome P450"/>
    <property type="match status" value="1"/>
</dbReference>
<dbReference type="RefSeq" id="XP_056069783.1">
    <property type="nucleotide sequence ID" value="XM_056215536.1"/>
</dbReference>
<dbReference type="PRINTS" id="PR00385">
    <property type="entry name" value="P450"/>
</dbReference>
<dbReference type="GO" id="GO:0005506">
    <property type="term" value="F:iron ion binding"/>
    <property type="evidence" value="ECO:0007669"/>
    <property type="project" value="InterPro"/>
</dbReference>
<keyword evidence="2" id="KW-0408">Iron</keyword>
<dbReference type="GO" id="GO:0004497">
    <property type="term" value="F:monooxygenase activity"/>
    <property type="evidence" value="ECO:0007669"/>
    <property type="project" value="InterPro"/>
</dbReference>
<dbReference type="OrthoDB" id="1470350at2759"/>
<keyword evidence="2" id="KW-0479">Metal-binding</keyword>
<evidence type="ECO:0000313" key="3">
    <source>
        <dbReference type="EMBL" id="KAJ4351427.1"/>
    </source>
</evidence>
<evidence type="ECO:0000313" key="4">
    <source>
        <dbReference type="Proteomes" id="UP001140513"/>
    </source>
</evidence>